<dbReference type="EMBL" id="UOFU01000036">
    <property type="protein sequence ID" value="VAW93765.1"/>
    <property type="molecule type" value="Genomic_DNA"/>
</dbReference>
<evidence type="ECO:0000313" key="2">
    <source>
        <dbReference type="EMBL" id="VAW93765.1"/>
    </source>
</evidence>
<feature type="compositionally biased region" description="Basic residues" evidence="1">
    <location>
        <begin position="20"/>
        <end position="37"/>
    </location>
</feature>
<gene>
    <name evidence="2" type="ORF">MNBD_GAMMA20-377</name>
</gene>
<name>A0A3B0ZJY3_9ZZZZ</name>
<reference evidence="2" key="1">
    <citation type="submission" date="2018-06" db="EMBL/GenBank/DDBJ databases">
        <authorList>
            <person name="Zhirakovskaya E."/>
        </authorList>
    </citation>
    <scope>NUCLEOTIDE SEQUENCE</scope>
</reference>
<dbReference type="InterPro" id="IPR018636">
    <property type="entry name" value="DUF2058"/>
</dbReference>
<dbReference type="AlphaFoldDB" id="A0A3B0ZJY3"/>
<sequence length="181" mass="20441">MGNSLFEQLKKTGLVDEKKAKKIKQGQYKSKKQKGKKGAPTPVNETTLLAQQAQAEKAERDRLLNQQHKDEAERKAIAAQIRQLIQANRIDNSDGEVVYNFTDAGIIKRLHISPQVHQHLISGRLAIAKLDDGYELVPMPVAEKIRQRDEHSIILCAQSSEAETAENDPYADYKIPDDLMW</sequence>
<evidence type="ECO:0000256" key="1">
    <source>
        <dbReference type="SAM" id="MobiDB-lite"/>
    </source>
</evidence>
<feature type="region of interest" description="Disordered" evidence="1">
    <location>
        <begin position="18"/>
        <end position="54"/>
    </location>
</feature>
<protein>
    <submittedName>
        <fullName evidence="2">Nucleoprotein/polynucleotide-associated enzyme</fullName>
    </submittedName>
</protein>
<dbReference type="Pfam" id="PF09831">
    <property type="entry name" value="DUF2058"/>
    <property type="match status" value="1"/>
</dbReference>
<proteinExistence type="predicted"/>
<accession>A0A3B0ZJY3</accession>
<organism evidence="2">
    <name type="scientific">hydrothermal vent metagenome</name>
    <dbReference type="NCBI Taxonomy" id="652676"/>
    <lineage>
        <taxon>unclassified sequences</taxon>
        <taxon>metagenomes</taxon>
        <taxon>ecological metagenomes</taxon>
    </lineage>
</organism>